<dbReference type="InterPro" id="IPR035940">
    <property type="entry name" value="CAP_sf"/>
</dbReference>
<proteinExistence type="predicted"/>
<dbReference type="SMART" id="SM00198">
    <property type="entry name" value="SCP"/>
    <property type="match status" value="1"/>
</dbReference>
<feature type="domain" description="SCP" evidence="2">
    <location>
        <begin position="230"/>
        <end position="334"/>
    </location>
</feature>
<feature type="compositionally biased region" description="Polar residues" evidence="1">
    <location>
        <begin position="112"/>
        <end position="122"/>
    </location>
</feature>
<dbReference type="Gene3D" id="3.40.33.10">
    <property type="entry name" value="CAP"/>
    <property type="match status" value="2"/>
</dbReference>
<sequence length="351" mass="38166">MRTPQRIQMMESPSKATSILIGEADGHASIMVNINYIRQRPPHAIHTPHQAITTSASDTAIVTITTATATAAAAEVAAPAQTVSPPSELAQRPLATKATVPPSKPPPPPSALASTMQQTANLRSPPPPQAVQFPPTPRRPLLFQTQASLPLPALAPDRRSPPALPPPPPARRLPAPLQPPEPLPPPPVRRSPPLSPPPSPSPTPPPPPPEMFPCPTRFQLDGWMDGGKCNDTEAVLEKTNLYRVRHQSRPMVWSETLAASAQAYAEYLAQRECVLQHSMSNYFGENLMMVWRSSFQMGCGVAIGDIEIDMNSRLYQGSCKMVVCRFQPVGNFATDNQFLWNVRPNVSEIII</sequence>
<evidence type="ECO:0000256" key="1">
    <source>
        <dbReference type="SAM" id="MobiDB-lite"/>
    </source>
</evidence>
<organism evidence="4">
    <name type="scientific">Volvox carteri f. nagariensis</name>
    <dbReference type="NCBI Taxonomy" id="3068"/>
    <lineage>
        <taxon>Eukaryota</taxon>
        <taxon>Viridiplantae</taxon>
        <taxon>Chlorophyta</taxon>
        <taxon>core chlorophytes</taxon>
        <taxon>Chlorophyceae</taxon>
        <taxon>CS clade</taxon>
        <taxon>Chlamydomonadales</taxon>
        <taxon>Volvocaceae</taxon>
        <taxon>Volvox</taxon>
    </lineage>
</organism>
<feature type="compositionally biased region" description="Pro residues" evidence="1">
    <location>
        <begin position="162"/>
        <end position="212"/>
    </location>
</feature>
<evidence type="ECO:0000259" key="2">
    <source>
        <dbReference type="SMART" id="SM00198"/>
    </source>
</evidence>
<evidence type="ECO:0000313" key="3">
    <source>
        <dbReference type="EMBL" id="EFJ53190.1"/>
    </source>
</evidence>
<dbReference type="OrthoDB" id="337038at2759"/>
<reference evidence="3 4" key="1">
    <citation type="journal article" date="2010" name="Science">
        <title>Genomic analysis of organismal complexity in the multicellular green alga Volvox carteri.</title>
        <authorList>
            <person name="Prochnik S.E."/>
            <person name="Umen J."/>
            <person name="Nedelcu A.M."/>
            <person name="Hallmann A."/>
            <person name="Miller S.M."/>
            <person name="Nishii I."/>
            <person name="Ferris P."/>
            <person name="Kuo A."/>
            <person name="Mitros T."/>
            <person name="Fritz-Laylin L.K."/>
            <person name="Hellsten U."/>
            <person name="Chapman J."/>
            <person name="Simakov O."/>
            <person name="Rensing S.A."/>
            <person name="Terry A."/>
            <person name="Pangilinan J."/>
            <person name="Kapitonov V."/>
            <person name="Jurka J."/>
            <person name="Salamov A."/>
            <person name="Shapiro H."/>
            <person name="Schmutz J."/>
            <person name="Grimwood J."/>
            <person name="Lindquist E."/>
            <person name="Lucas S."/>
            <person name="Grigoriev I.V."/>
            <person name="Schmitt R."/>
            <person name="Kirk D."/>
            <person name="Rokhsar D.S."/>
        </authorList>
    </citation>
    <scope>NUCLEOTIDE SEQUENCE [LARGE SCALE GENOMIC DNA]</scope>
    <source>
        <strain evidence="4">f. Nagariensis / Eve</strain>
    </source>
</reference>
<dbReference type="InParanoid" id="D8TI81"/>
<dbReference type="PANTHER" id="PTHR10334">
    <property type="entry name" value="CYSTEINE-RICH SECRETORY PROTEIN-RELATED"/>
    <property type="match status" value="1"/>
</dbReference>
<dbReference type="AlphaFoldDB" id="D8TI81"/>
<evidence type="ECO:0000313" key="4">
    <source>
        <dbReference type="Proteomes" id="UP000001058"/>
    </source>
</evidence>
<dbReference type="RefSeq" id="XP_002946195.1">
    <property type="nucleotide sequence ID" value="XM_002946149.1"/>
</dbReference>
<dbReference type="SUPFAM" id="SSF55797">
    <property type="entry name" value="PR-1-like"/>
    <property type="match status" value="1"/>
</dbReference>
<feature type="region of interest" description="Disordered" evidence="1">
    <location>
        <begin position="151"/>
        <end position="216"/>
    </location>
</feature>
<dbReference type="GeneID" id="9624292"/>
<dbReference type="Pfam" id="PF00188">
    <property type="entry name" value="CAP"/>
    <property type="match status" value="1"/>
</dbReference>
<dbReference type="InterPro" id="IPR001283">
    <property type="entry name" value="CRISP-related"/>
</dbReference>
<dbReference type="Proteomes" id="UP000001058">
    <property type="component" value="Unassembled WGS sequence"/>
</dbReference>
<accession>D8TI81</accession>
<feature type="region of interest" description="Disordered" evidence="1">
    <location>
        <begin position="77"/>
        <end position="137"/>
    </location>
</feature>
<protein>
    <recommendedName>
        <fullName evidence="2">SCP domain-containing protein</fullName>
    </recommendedName>
</protein>
<gene>
    <name evidence="3" type="ORF">VOLCADRAFT_86225</name>
</gene>
<name>D8TI81_VOLCA</name>
<dbReference type="InterPro" id="IPR014044">
    <property type="entry name" value="CAP_dom"/>
</dbReference>
<keyword evidence="4" id="KW-1185">Reference proteome</keyword>
<dbReference type="EMBL" id="GL378323">
    <property type="protein sequence ID" value="EFJ53190.1"/>
    <property type="molecule type" value="Genomic_DNA"/>
</dbReference>
<dbReference type="KEGG" id="vcn:VOLCADRAFT_86225"/>
<feature type="compositionally biased region" description="Pro residues" evidence="1">
    <location>
        <begin position="124"/>
        <end position="137"/>
    </location>
</feature>